<dbReference type="SMART" id="SM00448">
    <property type="entry name" value="REC"/>
    <property type="match status" value="1"/>
</dbReference>
<keyword evidence="4" id="KW-0418">Kinase</keyword>
<keyword evidence="5" id="KW-1185">Reference proteome</keyword>
<dbReference type="RefSeq" id="WP_090122017.1">
    <property type="nucleotide sequence ID" value="NZ_FNNJ01000003.1"/>
</dbReference>
<reference evidence="5" key="1">
    <citation type="submission" date="2016-10" db="EMBL/GenBank/DDBJ databases">
        <authorList>
            <person name="Varghese N."/>
            <person name="Submissions S."/>
        </authorList>
    </citation>
    <scope>NUCLEOTIDE SEQUENCE [LARGE SCALE GENOMIC DNA]</scope>
    <source>
        <strain evidence="5">DSM 24956</strain>
    </source>
</reference>
<dbReference type="PROSITE" id="PS50110">
    <property type="entry name" value="RESPONSE_REGULATORY"/>
    <property type="match status" value="1"/>
</dbReference>
<evidence type="ECO:0000259" key="3">
    <source>
        <dbReference type="PROSITE" id="PS50110"/>
    </source>
</evidence>
<dbReference type="OrthoDB" id="9789181at2"/>
<dbReference type="InterPro" id="IPR011006">
    <property type="entry name" value="CheY-like_superfamily"/>
</dbReference>
<feature type="domain" description="Response regulatory" evidence="3">
    <location>
        <begin position="7"/>
        <end position="123"/>
    </location>
</feature>
<gene>
    <name evidence="4" type="ORF">SAMN05444411_10322</name>
</gene>
<organism evidence="4 5">
    <name type="scientific">Lutibacter oricola</name>
    <dbReference type="NCBI Taxonomy" id="762486"/>
    <lineage>
        <taxon>Bacteria</taxon>
        <taxon>Pseudomonadati</taxon>
        <taxon>Bacteroidota</taxon>
        <taxon>Flavobacteriia</taxon>
        <taxon>Flavobacteriales</taxon>
        <taxon>Flavobacteriaceae</taxon>
        <taxon>Lutibacter</taxon>
    </lineage>
</organism>
<dbReference type="GO" id="GO:0016301">
    <property type="term" value="F:kinase activity"/>
    <property type="evidence" value="ECO:0007669"/>
    <property type="project" value="UniProtKB-KW"/>
</dbReference>
<name>A0A1H2YQS0_9FLAO</name>
<evidence type="ECO:0000313" key="4">
    <source>
        <dbReference type="EMBL" id="SDX07158.1"/>
    </source>
</evidence>
<protein>
    <submittedName>
        <fullName evidence="4">Two-component system, unclassified family, sensor histidine kinase and response regulator</fullName>
    </submittedName>
</protein>
<dbReference type="InterPro" id="IPR001789">
    <property type="entry name" value="Sig_transdc_resp-reg_receiver"/>
</dbReference>
<dbReference type="InterPro" id="IPR050595">
    <property type="entry name" value="Bact_response_regulator"/>
</dbReference>
<dbReference type="GO" id="GO:0000160">
    <property type="term" value="P:phosphorelay signal transduction system"/>
    <property type="evidence" value="ECO:0007669"/>
    <property type="project" value="InterPro"/>
</dbReference>
<evidence type="ECO:0000256" key="1">
    <source>
        <dbReference type="ARBA" id="ARBA00022553"/>
    </source>
</evidence>
<dbReference type="SUPFAM" id="SSF52172">
    <property type="entry name" value="CheY-like"/>
    <property type="match status" value="1"/>
</dbReference>
<evidence type="ECO:0000256" key="2">
    <source>
        <dbReference type="PROSITE-ProRule" id="PRU00169"/>
    </source>
</evidence>
<dbReference type="Gene3D" id="3.40.50.2300">
    <property type="match status" value="1"/>
</dbReference>
<keyword evidence="1 2" id="KW-0597">Phosphoprotein</keyword>
<dbReference type="Pfam" id="PF00072">
    <property type="entry name" value="Response_reg"/>
    <property type="match status" value="1"/>
</dbReference>
<dbReference type="AlphaFoldDB" id="A0A1H2YQS0"/>
<dbReference type="PANTHER" id="PTHR44591:SF3">
    <property type="entry name" value="RESPONSE REGULATORY DOMAIN-CONTAINING PROTEIN"/>
    <property type="match status" value="1"/>
</dbReference>
<dbReference type="Proteomes" id="UP000199595">
    <property type="component" value="Unassembled WGS sequence"/>
</dbReference>
<dbReference type="EMBL" id="FNNJ01000003">
    <property type="protein sequence ID" value="SDX07158.1"/>
    <property type="molecule type" value="Genomic_DNA"/>
</dbReference>
<evidence type="ECO:0000313" key="5">
    <source>
        <dbReference type="Proteomes" id="UP000199595"/>
    </source>
</evidence>
<accession>A0A1H2YQS0</accession>
<feature type="modified residue" description="4-aspartylphosphate" evidence="2">
    <location>
        <position position="56"/>
    </location>
</feature>
<dbReference type="PANTHER" id="PTHR44591">
    <property type="entry name" value="STRESS RESPONSE REGULATOR PROTEIN 1"/>
    <property type="match status" value="1"/>
</dbReference>
<dbReference type="STRING" id="762486.SAMN05444411_10322"/>
<proteinExistence type="predicted"/>
<keyword evidence="4" id="KW-0808">Transferase</keyword>
<sequence>MNRAKDRILIIDDNPINLKVVALVLEAAGYEFRMAKSGLAALSILEKSKPDLILLDIQMPEIDGFETFKRIKENSTNSEIPIIFLTAHTDNEVIQKVFGCGGADIATKPFNSDELLARIKTHIKLKKQSEELFRLKEEMKFPPSLRKI</sequence>